<dbReference type="AlphaFoldDB" id="A0A9Q9STA1"/>
<protein>
    <submittedName>
        <fullName evidence="1">Uncharacterized protein</fullName>
    </submittedName>
</protein>
<reference evidence="1" key="1">
    <citation type="journal article" date="2017" name="Proc. Natl. Acad. Sci. U.S.A.">
        <title>Comparative genomics uncovers the prolific and distinctive metabolic potential of the cyanobacterial genus Moorea.</title>
        <authorList>
            <person name="Leao T."/>
            <person name="Castelao G."/>
            <person name="Korobeynikov A."/>
            <person name="Monroe E.A."/>
            <person name="Podell S."/>
            <person name="Glukhov E."/>
            <person name="Allen E.E."/>
            <person name="Gerwick W.H."/>
            <person name="Gerwick L."/>
        </authorList>
    </citation>
    <scope>NUCLEOTIDE SEQUENCE</scope>
    <source>
        <strain evidence="1">JHB</strain>
    </source>
</reference>
<organism evidence="1">
    <name type="scientific">Moorena producens (strain JHB)</name>
    <dbReference type="NCBI Taxonomy" id="1454205"/>
    <lineage>
        <taxon>Bacteria</taxon>
        <taxon>Bacillati</taxon>
        <taxon>Cyanobacteriota</taxon>
        <taxon>Cyanophyceae</taxon>
        <taxon>Coleofasciculales</taxon>
        <taxon>Coleofasciculaceae</taxon>
        <taxon>Moorena</taxon>
    </lineage>
</organism>
<name>A0A9Q9STA1_MOOP1</name>
<dbReference type="EMBL" id="CP017708">
    <property type="protein sequence ID" value="WAN69249.1"/>
    <property type="molecule type" value="Genomic_DNA"/>
</dbReference>
<evidence type="ECO:0000313" key="1">
    <source>
        <dbReference type="EMBL" id="WAN69249.1"/>
    </source>
</evidence>
<gene>
    <name evidence="1" type="ORF">BJP36_43605</name>
</gene>
<proteinExistence type="predicted"/>
<sequence>MENLTTGFKRIEQDLQELGSRFSKVDLVGVDLDEIQSQLESIAETEKKIKKYLA</sequence>
<accession>A0A9Q9STA1</accession>
<dbReference type="Proteomes" id="UP000176944">
    <property type="component" value="Chromosome"/>
</dbReference>
<reference evidence="1" key="2">
    <citation type="submission" date="2022-10" db="EMBL/GenBank/DDBJ databases">
        <authorList>
            <person name="Ngo T.-E."/>
        </authorList>
    </citation>
    <scope>NUCLEOTIDE SEQUENCE</scope>
    <source>
        <strain evidence="1">JHB</strain>
    </source>
</reference>